<protein>
    <submittedName>
        <fullName evidence="1">Uncharacterized protein</fullName>
    </submittedName>
</protein>
<reference evidence="1 2" key="1">
    <citation type="submission" date="2019-05" db="EMBL/GenBank/DDBJ databases">
        <title>Another draft genome of Portunus trituberculatus and its Hox gene families provides insights of decapod evolution.</title>
        <authorList>
            <person name="Jeong J.-H."/>
            <person name="Song I."/>
            <person name="Kim S."/>
            <person name="Choi T."/>
            <person name="Kim D."/>
            <person name="Ryu S."/>
            <person name="Kim W."/>
        </authorList>
    </citation>
    <scope>NUCLEOTIDE SEQUENCE [LARGE SCALE GENOMIC DNA]</scope>
    <source>
        <tissue evidence="1">Muscle</tissue>
    </source>
</reference>
<gene>
    <name evidence="1" type="ORF">E2C01_096645</name>
</gene>
<evidence type="ECO:0000313" key="1">
    <source>
        <dbReference type="EMBL" id="MPD01131.1"/>
    </source>
</evidence>
<keyword evidence="2" id="KW-1185">Reference proteome</keyword>
<dbReference type="EMBL" id="VSRR010125869">
    <property type="protein sequence ID" value="MPD01131.1"/>
    <property type="molecule type" value="Genomic_DNA"/>
</dbReference>
<dbReference type="Proteomes" id="UP000324222">
    <property type="component" value="Unassembled WGS sequence"/>
</dbReference>
<name>A0A5B7JW68_PORTR</name>
<comment type="caution">
    <text evidence="1">The sequence shown here is derived from an EMBL/GenBank/DDBJ whole genome shotgun (WGS) entry which is preliminary data.</text>
</comment>
<dbReference type="AlphaFoldDB" id="A0A5B7JW68"/>
<accession>A0A5B7JW68</accession>
<evidence type="ECO:0000313" key="2">
    <source>
        <dbReference type="Proteomes" id="UP000324222"/>
    </source>
</evidence>
<proteinExistence type="predicted"/>
<sequence length="48" mass="5622">MVLSYTKLKVKMRLSTEGVKDRLYSILTRKTASVEVGFYIANWKNLLR</sequence>
<organism evidence="1 2">
    <name type="scientific">Portunus trituberculatus</name>
    <name type="common">Swimming crab</name>
    <name type="synonym">Neptunus trituberculatus</name>
    <dbReference type="NCBI Taxonomy" id="210409"/>
    <lineage>
        <taxon>Eukaryota</taxon>
        <taxon>Metazoa</taxon>
        <taxon>Ecdysozoa</taxon>
        <taxon>Arthropoda</taxon>
        <taxon>Crustacea</taxon>
        <taxon>Multicrustacea</taxon>
        <taxon>Malacostraca</taxon>
        <taxon>Eumalacostraca</taxon>
        <taxon>Eucarida</taxon>
        <taxon>Decapoda</taxon>
        <taxon>Pleocyemata</taxon>
        <taxon>Brachyura</taxon>
        <taxon>Eubrachyura</taxon>
        <taxon>Portunoidea</taxon>
        <taxon>Portunidae</taxon>
        <taxon>Portuninae</taxon>
        <taxon>Portunus</taxon>
    </lineage>
</organism>